<dbReference type="Gene3D" id="1.20.1280.50">
    <property type="match status" value="1"/>
</dbReference>
<dbReference type="AlphaFoldDB" id="A0A067MMH9"/>
<organism evidence="1 2">
    <name type="scientific">Botryobasidium botryosum (strain FD-172 SS1)</name>
    <dbReference type="NCBI Taxonomy" id="930990"/>
    <lineage>
        <taxon>Eukaryota</taxon>
        <taxon>Fungi</taxon>
        <taxon>Dikarya</taxon>
        <taxon>Basidiomycota</taxon>
        <taxon>Agaricomycotina</taxon>
        <taxon>Agaricomycetes</taxon>
        <taxon>Cantharellales</taxon>
        <taxon>Botryobasidiaceae</taxon>
        <taxon>Botryobasidium</taxon>
    </lineage>
</organism>
<sequence length="244" mass="28026">MVVIDGSLTPRETEAKSLLNRSRSIHRLPNEVLAMVFKFAMPNGSYSYRTHENRPPFNVMLVSTLWRDIVMSTPALWGHIDIRNRSLIETFLLRSRQAALDIDFAGYKSEFRPAPPFNVDQQVVTTDQKTFSNFIEPLLPHLGRWRSLVTRNVAATELHLCLLSPAPNLKCFMMRSRRCNHEDEAPPYNGIPLFAGHTPRLRKLRLNGAYFPLRYSIYTGLTSLELSAIHYAEPVQHPLQNIEQ</sequence>
<dbReference type="STRING" id="930990.A0A067MMH9"/>
<reference evidence="2" key="1">
    <citation type="journal article" date="2014" name="Proc. Natl. Acad. Sci. U.S.A.">
        <title>Extensive sampling of basidiomycete genomes demonstrates inadequacy of the white-rot/brown-rot paradigm for wood decay fungi.</title>
        <authorList>
            <person name="Riley R."/>
            <person name="Salamov A.A."/>
            <person name="Brown D.W."/>
            <person name="Nagy L.G."/>
            <person name="Floudas D."/>
            <person name="Held B.W."/>
            <person name="Levasseur A."/>
            <person name="Lombard V."/>
            <person name="Morin E."/>
            <person name="Otillar R."/>
            <person name="Lindquist E.A."/>
            <person name="Sun H."/>
            <person name="LaButti K.M."/>
            <person name="Schmutz J."/>
            <person name="Jabbour D."/>
            <person name="Luo H."/>
            <person name="Baker S.E."/>
            <person name="Pisabarro A.G."/>
            <person name="Walton J.D."/>
            <person name="Blanchette R.A."/>
            <person name="Henrissat B."/>
            <person name="Martin F."/>
            <person name="Cullen D."/>
            <person name="Hibbett D.S."/>
            <person name="Grigoriev I.V."/>
        </authorList>
    </citation>
    <scope>NUCLEOTIDE SEQUENCE [LARGE SCALE GENOMIC DNA]</scope>
    <source>
        <strain evidence="2">FD-172 SS1</strain>
    </source>
</reference>
<name>A0A067MMH9_BOTB1</name>
<accession>A0A067MMH9</accession>
<dbReference type="InParanoid" id="A0A067MMH9"/>
<proteinExistence type="predicted"/>
<protein>
    <submittedName>
        <fullName evidence="1">Uncharacterized protein</fullName>
    </submittedName>
</protein>
<gene>
    <name evidence="1" type="ORF">BOTBODRAFT_186158</name>
</gene>
<evidence type="ECO:0000313" key="2">
    <source>
        <dbReference type="Proteomes" id="UP000027195"/>
    </source>
</evidence>
<dbReference type="Proteomes" id="UP000027195">
    <property type="component" value="Unassembled WGS sequence"/>
</dbReference>
<evidence type="ECO:0000313" key="1">
    <source>
        <dbReference type="EMBL" id="KDQ16963.1"/>
    </source>
</evidence>
<dbReference type="HOGENOM" id="CLU_1067771_0_0_1"/>
<keyword evidence="2" id="KW-1185">Reference proteome</keyword>
<dbReference type="EMBL" id="KL198025">
    <property type="protein sequence ID" value="KDQ16963.1"/>
    <property type="molecule type" value="Genomic_DNA"/>
</dbReference>
<dbReference type="OrthoDB" id="8048523at2759"/>